<reference evidence="1 2" key="1">
    <citation type="submission" date="2020-04" db="EMBL/GenBank/DDBJ databases">
        <title>Vibrio sp. SM6, a novel species isolated from seawater.</title>
        <authorList>
            <person name="Wang X."/>
        </authorList>
    </citation>
    <scope>NUCLEOTIDE SEQUENCE [LARGE SCALE GENOMIC DNA]</scope>
    <source>
        <strain evidence="1 2">SM6</strain>
    </source>
</reference>
<gene>
    <name evidence="1" type="ORF">HGP28_07050</name>
</gene>
<dbReference type="Proteomes" id="UP000535589">
    <property type="component" value="Unassembled WGS sequence"/>
</dbReference>
<dbReference type="EMBL" id="JABAIK010000005">
    <property type="protein sequence ID" value="NLS12661.1"/>
    <property type="molecule type" value="Genomic_DNA"/>
</dbReference>
<sequence>MIIRVLSHRCRSRILITILPFFLSSCLPFQSEEETRFERYATRLANVFDIKAPATPPLISIKAPSVRDVQITIPRLTLGLLDSYELRHCGLFQLIAEKNSSLGKVQDAFANFDYQLSLTQTLEQCLTEEKNNTSATNPHSLSPKLRSELETLYQTKQQHLQWHWHNLLTSSETMQKQLLGNQWLPDAAFSHRATLSLALTQLREQIDHEQTFIPETVIGLQEAIEKTPLIGPLYFSLIRTTQWLNLASEMVKQEQSNILCGPQRDPTQFQRLNNVFQRYYIEALQPYTAKLDKLYIALSPNIEIIAVAFDSVDQPYPITQAHRQFRVAIKEHVMVWQTLFQRCGHLPELK</sequence>
<keyword evidence="2" id="KW-1185">Reference proteome</keyword>
<proteinExistence type="predicted"/>
<evidence type="ECO:0000313" key="1">
    <source>
        <dbReference type="EMBL" id="NLS12661.1"/>
    </source>
</evidence>
<comment type="caution">
    <text evidence="1">The sequence shown here is derived from an EMBL/GenBank/DDBJ whole genome shotgun (WGS) entry which is preliminary data.</text>
</comment>
<evidence type="ECO:0000313" key="2">
    <source>
        <dbReference type="Proteomes" id="UP000535589"/>
    </source>
</evidence>
<name>A0A7X8TQ81_9VIBR</name>
<protein>
    <submittedName>
        <fullName evidence="1">DUF3080 domain-containing protein</fullName>
    </submittedName>
</protein>
<dbReference type="Pfam" id="PF11279">
    <property type="entry name" value="DUF3080"/>
    <property type="match status" value="1"/>
</dbReference>
<dbReference type="AlphaFoldDB" id="A0A7X8TQ81"/>
<accession>A0A7X8TQ81</accession>
<dbReference type="RefSeq" id="WP_168835743.1">
    <property type="nucleotide sequence ID" value="NZ_JABAIK010000005.1"/>
</dbReference>
<dbReference type="PROSITE" id="PS51257">
    <property type="entry name" value="PROKAR_LIPOPROTEIN"/>
    <property type="match status" value="1"/>
</dbReference>
<dbReference type="InterPro" id="IPR021431">
    <property type="entry name" value="DUF3080"/>
</dbReference>
<organism evidence="1 2">
    <name type="scientific">Vibrio agarilyticus</name>
    <dbReference type="NCBI Taxonomy" id="2726741"/>
    <lineage>
        <taxon>Bacteria</taxon>
        <taxon>Pseudomonadati</taxon>
        <taxon>Pseudomonadota</taxon>
        <taxon>Gammaproteobacteria</taxon>
        <taxon>Vibrionales</taxon>
        <taxon>Vibrionaceae</taxon>
        <taxon>Vibrio</taxon>
    </lineage>
</organism>